<evidence type="ECO:0000313" key="2">
    <source>
        <dbReference type="EMBL" id="PKB99428.1"/>
    </source>
</evidence>
<accession>A0A2N0NXY6</accession>
<evidence type="ECO:0000256" key="1">
    <source>
        <dbReference type="SAM" id="MobiDB-lite"/>
    </source>
</evidence>
<feature type="region of interest" description="Disordered" evidence="1">
    <location>
        <begin position="178"/>
        <end position="208"/>
    </location>
</feature>
<reference evidence="2 3" key="1">
    <citation type="submission" date="2016-04" db="EMBL/GenBank/DDBJ databases">
        <title>Genome analyses suggest a sexual origin of heterokaryosis in a supposedly ancient asexual fungus.</title>
        <authorList>
            <person name="Ropars J."/>
            <person name="Sedzielewska K."/>
            <person name="Noel J."/>
            <person name="Charron P."/>
            <person name="Farinelli L."/>
            <person name="Marton T."/>
            <person name="Kruger M."/>
            <person name="Pelin A."/>
            <person name="Brachmann A."/>
            <person name="Corradi N."/>
        </authorList>
    </citation>
    <scope>NUCLEOTIDE SEQUENCE [LARGE SCALE GENOMIC DNA]</scope>
    <source>
        <strain evidence="2 3">A5</strain>
    </source>
</reference>
<evidence type="ECO:0000313" key="3">
    <source>
        <dbReference type="Proteomes" id="UP000232722"/>
    </source>
</evidence>
<dbReference type="EMBL" id="LLXJ01002197">
    <property type="protein sequence ID" value="PKB99428.1"/>
    <property type="molecule type" value="Genomic_DNA"/>
</dbReference>
<sequence length="208" mass="25947">MITSNFRGWRKECTKTLWKNEILNCKNLEDFFYYNHHCVFDWKIMLHFISNRTSENWDYIWECEVNEYEVKEVIKKLICNFERDLREGKNEELEIFGTIVFDFIKILDQQILVLSRRKKYWELLRGVYNNDLNKIAKKKDHRQLIEGLWAFYYEEIRSKIWVERYNKVVEIKKERCLKDKRKSRREEVIDRDDKNENEEKNRIKKQKK</sequence>
<organism evidence="2 3">
    <name type="scientific">Rhizophagus irregularis</name>
    <dbReference type="NCBI Taxonomy" id="588596"/>
    <lineage>
        <taxon>Eukaryota</taxon>
        <taxon>Fungi</taxon>
        <taxon>Fungi incertae sedis</taxon>
        <taxon>Mucoromycota</taxon>
        <taxon>Glomeromycotina</taxon>
        <taxon>Glomeromycetes</taxon>
        <taxon>Glomerales</taxon>
        <taxon>Glomeraceae</taxon>
        <taxon>Rhizophagus</taxon>
    </lineage>
</organism>
<protein>
    <submittedName>
        <fullName evidence="2">Uncharacterized protein</fullName>
    </submittedName>
</protein>
<dbReference type="VEuPathDB" id="FungiDB:RhiirA1_461469"/>
<feature type="compositionally biased region" description="Basic and acidic residues" evidence="1">
    <location>
        <begin position="184"/>
        <end position="201"/>
    </location>
</feature>
<dbReference type="Proteomes" id="UP000232722">
    <property type="component" value="Unassembled WGS sequence"/>
</dbReference>
<reference evidence="2 3" key="2">
    <citation type="submission" date="2017-09" db="EMBL/GenBank/DDBJ databases">
        <title>Extensive intraspecific genome diversity in a model arbuscular mycorrhizal fungus.</title>
        <authorList>
            <person name="Chen E.C."/>
            <person name="Morin E."/>
            <person name="Beaudet D."/>
            <person name="Noel J."/>
            <person name="Ndikumana S."/>
            <person name="Charron P."/>
            <person name="St-Onge C."/>
            <person name="Giorgi J."/>
            <person name="Grigoriev I.V."/>
            <person name="Roux C."/>
            <person name="Martin F.M."/>
            <person name="Corradi N."/>
        </authorList>
    </citation>
    <scope>NUCLEOTIDE SEQUENCE [LARGE SCALE GENOMIC DNA]</scope>
    <source>
        <strain evidence="2 3">A5</strain>
    </source>
</reference>
<gene>
    <name evidence="2" type="ORF">RhiirA5_429713</name>
</gene>
<comment type="caution">
    <text evidence="2">The sequence shown here is derived from an EMBL/GenBank/DDBJ whole genome shotgun (WGS) entry which is preliminary data.</text>
</comment>
<name>A0A2N0NXY6_9GLOM</name>
<proteinExistence type="predicted"/>
<dbReference type="AlphaFoldDB" id="A0A2N0NXY6"/>
<dbReference type="VEuPathDB" id="FungiDB:FUN_013603"/>